<sequence length="477" mass="52667">MTATGPAKLRDVQQLLKKLTDDLEEPSLSQTDRDTYLENLKIYGRDPTNADPIFTPEGIKTLARHAFESQSRSTARGGLRVLANSMLLKPATRQTVVDLSYLPKASTQLKTEGPQSWDDSFLLSRILLLATYAPDSHLSDLVGKHGLADGIIANLAKHTEVMSKPAHNPKANPMEEMALNETLRLLFNVTHHCPEHKALFTPAIPLIIALFWKQDIVPSKPLDPPFNSLVHSLMNLDLEDEKIQSSLCPEAADSQPSRVAARFIQLLDLALKAEDAAGLDQAVTPLIGVLTALVGNCTEEVKSYLQATLLPTEEEREQALGRGGSLPARLLRTSNDPMTPQLNETVSHLLFTLSDKDPSKFTENVGFGYASGFLARNNIAVPPNINSTANSSTSRPVNPVTGQFIDSERFADVPEMTEDEKIREAERLFVLFERLRNTGIVDIQNPVEEAMRSGRFQEMDDNRVTEVDSDDEDKPKA</sequence>
<dbReference type="PANTHER" id="PTHR12425:SF5">
    <property type="entry name" value="SYNEMBRYN"/>
    <property type="match status" value="1"/>
</dbReference>
<dbReference type="GO" id="GO:0005737">
    <property type="term" value="C:cytoplasm"/>
    <property type="evidence" value="ECO:0007669"/>
    <property type="project" value="TreeGrafter"/>
</dbReference>
<dbReference type="EMBL" id="JAGSXJ010000019">
    <property type="protein sequence ID" value="KAH6681076.1"/>
    <property type="molecule type" value="Genomic_DNA"/>
</dbReference>
<protein>
    <submittedName>
        <fullName evidence="5">Guanine nucleotide exchange factor</fullName>
    </submittedName>
</protein>
<dbReference type="AlphaFoldDB" id="A0A9P8V7Q9"/>
<dbReference type="PANTHER" id="PTHR12425">
    <property type="entry name" value="SYNEMBRYN"/>
    <property type="match status" value="1"/>
</dbReference>
<gene>
    <name evidence="5" type="ORF">F5X68DRAFT_269860</name>
</gene>
<name>A0A9P8V7Q9_9PEZI</name>
<comment type="similarity">
    <text evidence="1">Belongs to the synembryn family.</text>
</comment>
<dbReference type="Pfam" id="PF10165">
    <property type="entry name" value="Ric8"/>
    <property type="match status" value="1"/>
</dbReference>
<organism evidence="5 6">
    <name type="scientific">Plectosphaerella plurivora</name>
    <dbReference type="NCBI Taxonomy" id="936078"/>
    <lineage>
        <taxon>Eukaryota</taxon>
        <taxon>Fungi</taxon>
        <taxon>Dikarya</taxon>
        <taxon>Ascomycota</taxon>
        <taxon>Pezizomycotina</taxon>
        <taxon>Sordariomycetes</taxon>
        <taxon>Hypocreomycetidae</taxon>
        <taxon>Glomerellales</taxon>
        <taxon>Plectosphaerellaceae</taxon>
        <taxon>Plectosphaerella</taxon>
    </lineage>
</organism>
<evidence type="ECO:0000313" key="6">
    <source>
        <dbReference type="Proteomes" id="UP000770015"/>
    </source>
</evidence>
<feature type="region of interest" description="Disordered" evidence="4">
    <location>
        <begin position="457"/>
        <end position="477"/>
    </location>
</feature>
<dbReference type="Proteomes" id="UP000770015">
    <property type="component" value="Unassembled WGS sequence"/>
</dbReference>
<dbReference type="GO" id="GO:0001965">
    <property type="term" value="F:G-protein alpha-subunit binding"/>
    <property type="evidence" value="ECO:0007669"/>
    <property type="project" value="TreeGrafter"/>
</dbReference>
<dbReference type="InterPro" id="IPR019318">
    <property type="entry name" value="Gua_nucleotide_exch_fac_Ric8"/>
</dbReference>
<keyword evidence="2" id="KW-0344">Guanine-nucleotide releasing factor</keyword>
<dbReference type="OrthoDB" id="5585685at2759"/>
<comment type="caution">
    <text evidence="5">The sequence shown here is derived from an EMBL/GenBank/DDBJ whole genome shotgun (WGS) entry which is preliminary data.</text>
</comment>
<evidence type="ECO:0000256" key="2">
    <source>
        <dbReference type="ARBA" id="ARBA00022658"/>
    </source>
</evidence>
<proteinExistence type="inferred from homology"/>
<evidence type="ECO:0000256" key="3">
    <source>
        <dbReference type="ARBA" id="ARBA00023186"/>
    </source>
</evidence>
<dbReference type="GO" id="GO:0005085">
    <property type="term" value="F:guanyl-nucleotide exchange factor activity"/>
    <property type="evidence" value="ECO:0007669"/>
    <property type="project" value="UniProtKB-KW"/>
</dbReference>
<keyword evidence="6" id="KW-1185">Reference proteome</keyword>
<dbReference type="GO" id="GO:0007186">
    <property type="term" value="P:G protein-coupled receptor signaling pathway"/>
    <property type="evidence" value="ECO:0007669"/>
    <property type="project" value="TreeGrafter"/>
</dbReference>
<evidence type="ECO:0000256" key="1">
    <source>
        <dbReference type="ARBA" id="ARBA00009049"/>
    </source>
</evidence>
<keyword evidence="3" id="KW-0143">Chaperone</keyword>
<evidence type="ECO:0000256" key="4">
    <source>
        <dbReference type="SAM" id="MobiDB-lite"/>
    </source>
</evidence>
<accession>A0A9P8V7Q9</accession>
<feature type="compositionally biased region" description="Basic and acidic residues" evidence="4">
    <location>
        <begin position="457"/>
        <end position="466"/>
    </location>
</feature>
<evidence type="ECO:0000313" key="5">
    <source>
        <dbReference type="EMBL" id="KAH6681076.1"/>
    </source>
</evidence>
<feature type="compositionally biased region" description="Acidic residues" evidence="4">
    <location>
        <begin position="467"/>
        <end position="477"/>
    </location>
</feature>
<reference evidence="5" key="1">
    <citation type="journal article" date="2021" name="Nat. Commun.">
        <title>Genetic determinants of endophytism in the Arabidopsis root mycobiome.</title>
        <authorList>
            <person name="Mesny F."/>
            <person name="Miyauchi S."/>
            <person name="Thiergart T."/>
            <person name="Pickel B."/>
            <person name="Atanasova L."/>
            <person name="Karlsson M."/>
            <person name="Huettel B."/>
            <person name="Barry K.W."/>
            <person name="Haridas S."/>
            <person name="Chen C."/>
            <person name="Bauer D."/>
            <person name="Andreopoulos W."/>
            <person name="Pangilinan J."/>
            <person name="LaButti K."/>
            <person name="Riley R."/>
            <person name="Lipzen A."/>
            <person name="Clum A."/>
            <person name="Drula E."/>
            <person name="Henrissat B."/>
            <person name="Kohler A."/>
            <person name="Grigoriev I.V."/>
            <person name="Martin F.M."/>
            <person name="Hacquard S."/>
        </authorList>
    </citation>
    <scope>NUCLEOTIDE SEQUENCE</scope>
    <source>
        <strain evidence="5">MPI-SDFR-AT-0117</strain>
    </source>
</reference>